<name>A0A9X4L5R1_9STAP</name>
<organism evidence="1 2">
    <name type="scientific">Staphylococcus equorum</name>
    <dbReference type="NCBI Taxonomy" id="246432"/>
    <lineage>
        <taxon>Bacteria</taxon>
        <taxon>Bacillati</taxon>
        <taxon>Bacillota</taxon>
        <taxon>Bacilli</taxon>
        <taxon>Bacillales</taxon>
        <taxon>Staphylococcaceae</taxon>
        <taxon>Staphylococcus</taxon>
    </lineage>
</organism>
<protein>
    <submittedName>
        <fullName evidence="1">Uncharacterized protein</fullName>
    </submittedName>
</protein>
<dbReference type="Proteomes" id="UP001152422">
    <property type="component" value="Unassembled WGS sequence"/>
</dbReference>
<evidence type="ECO:0000313" key="1">
    <source>
        <dbReference type="EMBL" id="MDG0846783.1"/>
    </source>
</evidence>
<reference evidence="1" key="1">
    <citation type="submission" date="2022-05" db="EMBL/GenBank/DDBJ databases">
        <title>Comparative genomics of Staphylococcus equorum isolates.</title>
        <authorList>
            <person name="Luelf R.H."/>
        </authorList>
    </citation>
    <scope>NUCLEOTIDE SEQUENCE</scope>
    <source>
        <strain evidence="1">TMW 2.2497</strain>
    </source>
</reference>
<dbReference type="AlphaFoldDB" id="A0A9X4L5R1"/>
<sequence length="50" mass="5936">MKILEVNTYTFITEYKIKTKGGVFIHSVSNDTPELIAKEEIRRYVDKMER</sequence>
<dbReference type="EMBL" id="JAMBQA010000005">
    <property type="protein sequence ID" value="MDG0846783.1"/>
    <property type="molecule type" value="Genomic_DNA"/>
</dbReference>
<keyword evidence="2" id="KW-1185">Reference proteome</keyword>
<accession>A0A9X4L5R1</accession>
<gene>
    <name evidence="1" type="ORF">M4L89_11165</name>
</gene>
<proteinExistence type="predicted"/>
<dbReference type="RefSeq" id="WP_277583445.1">
    <property type="nucleotide sequence ID" value="NZ_JAMBPY010000018.1"/>
</dbReference>
<evidence type="ECO:0000313" key="2">
    <source>
        <dbReference type="Proteomes" id="UP001152422"/>
    </source>
</evidence>
<comment type="caution">
    <text evidence="1">The sequence shown here is derived from an EMBL/GenBank/DDBJ whole genome shotgun (WGS) entry which is preliminary data.</text>
</comment>